<evidence type="ECO:0000313" key="1">
    <source>
        <dbReference type="EMBL" id="SEQ73271.1"/>
    </source>
</evidence>
<gene>
    <name evidence="1" type="ORF">SAMN05421767_10569</name>
</gene>
<dbReference type="AlphaFoldDB" id="A0A1H9IEV6"/>
<proteinExistence type="predicted"/>
<dbReference type="EMBL" id="FOGF01000005">
    <property type="protein sequence ID" value="SEQ73271.1"/>
    <property type="molecule type" value="Genomic_DNA"/>
</dbReference>
<keyword evidence="2" id="KW-1185">Reference proteome</keyword>
<protein>
    <submittedName>
        <fullName evidence="1">Uncharacterized protein</fullName>
    </submittedName>
</protein>
<dbReference type="Proteomes" id="UP000198556">
    <property type="component" value="Unassembled WGS sequence"/>
</dbReference>
<evidence type="ECO:0000313" key="2">
    <source>
        <dbReference type="Proteomes" id="UP000198556"/>
    </source>
</evidence>
<reference evidence="1 2" key="1">
    <citation type="submission" date="2016-10" db="EMBL/GenBank/DDBJ databases">
        <authorList>
            <person name="de Groot N.N."/>
        </authorList>
    </citation>
    <scope>NUCLEOTIDE SEQUENCE [LARGE SCALE GENOMIC DNA]</scope>
    <source>
        <strain evidence="1 2">DSM 15827</strain>
    </source>
</reference>
<dbReference type="STRING" id="137733.SAMN05421767_10569"/>
<dbReference type="OrthoDB" id="2135001at2"/>
<sequence>MLEDMITILKYEYHISPGQYFEVDTPWVKDISEVKTIIIDQDNVFTKMVNIYPGGFVMFLEQFPTHSIYRTNYPLELKENSDVYHIVFDKTIQSETLKG</sequence>
<organism evidence="1 2">
    <name type="scientific">Granulicatella balaenopterae</name>
    <dbReference type="NCBI Taxonomy" id="137733"/>
    <lineage>
        <taxon>Bacteria</taxon>
        <taxon>Bacillati</taxon>
        <taxon>Bacillota</taxon>
        <taxon>Bacilli</taxon>
        <taxon>Lactobacillales</taxon>
        <taxon>Carnobacteriaceae</taxon>
        <taxon>Granulicatella</taxon>
    </lineage>
</organism>
<accession>A0A1H9IEV6</accession>
<name>A0A1H9IEV6_9LACT</name>
<dbReference type="RefSeq" id="WP_089746048.1">
    <property type="nucleotide sequence ID" value="NZ_FOGF01000005.1"/>
</dbReference>